<accession>A0ABR2UQB6</accession>
<keyword evidence="4" id="KW-1185">Reference proteome</keyword>
<comment type="similarity">
    <text evidence="1">Belongs to the ustYa family.</text>
</comment>
<dbReference type="EMBL" id="JARVKF010000404">
    <property type="protein sequence ID" value="KAK9416709.1"/>
    <property type="molecule type" value="Genomic_DNA"/>
</dbReference>
<protein>
    <submittedName>
        <fullName evidence="3">Tat pathway signal sequence</fullName>
    </submittedName>
</protein>
<evidence type="ECO:0000256" key="1">
    <source>
        <dbReference type="ARBA" id="ARBA00035112"/>
    </source>
</evidence>
<keyword evidence="2" id="KW-1133">Transmembrane helix</keyword>
<sequence length="175" mass="19975">MSQEYEALPQAESACPSTLANKVNPLLKRQATGPRWVVRFWVAATVLFALLSAWLGWQLNLVHHRSSFAQGFEYELDAAKHLVRIEERLFQGSPRFTENGTEYVPEPADGKPRTQYVGDPTKEIDAAWDRLHEGRFFLLTENEAMDAWGPGYEQFYAPRAGGYPTDRLFFHPTTI</sequence>
<proteinExistence type="inferred from homology"/>
<keyword evidence="2" id="KW-0472">Membrane</keyword>
<evidence type="ECO:0000313" key="4">
    <source>
        <dbReference type="Proteomes" id="UP001408356"/>
    </source>
</evidence>
<name>A0ABR2UQB6_9PEZI</name>
<comment type="caution">
    <text evidence="3">The sequence shown here is derived from an EMBL/GenBank/DDBJ whole genome shotgun (WGS) entry which is preliminary data.</text>
</comment>
<reference evidence="3 4" key="1">
    <citation type="journal article" date="2024" name="J. Plant Pathol.">
        <title>Sequence and assembly of the genome of Seiridium unicorne, isolate CBS 538.82, causal agent of cypress canker disease.</title>
        <authorList>
            <person name="Scali E."/>
            <person name="Rocca G.D."/>
            <person name="Danti R."/>
            <person name="Garbelotto M."/>
            <person name="Barberini S."/>
            <person name="Baroncelli R."/>
            <person name="Emiliani G."/>
        </authorList>
    </citation>
    <scope>NUCLEOTIDE SEQUENCE [LARGE SCALE GENOMIC DNA]</scope>
    <source>
        <strain evidence="3 4">BM-138-508</strain>
    </source>
</reference>
<dbReference type="Pfam" id="PF11807">
    <property type="entry name" value="UstYa"/>
    <property type="match status" value="1"/>
</dbReference>
<feature type="transmembrane region" description="Helical" evidence="2">
    <location>
        <begin position="36"/>
        <end position="57"/>
    </location>
</feature>
<gene>
    <name evidence="3" type="ORF">SUNI508_09407</name>
</gene>
<dbReference type="InterPro" id="IPR021765">
    <property type="entry name" value="UstYa-like"/>
</dbReference>
<keyword evidence="2" id="KW-0812">Transmembrane</keyword>
<evidence type="ECO:0000256" key="2">
    <source>
        <dbReference type="SAM" id="Phobius"/>
    </source>
</evidence>
<dbReference type="Proteomes" id="UP001408356">
    <property type="component" value="Unassembled WGS sequence"/>
</dbReference>
<organism evidence="3 4">
    <name type="scientific">Seiridium unicorne</name>
    <dbReference type="NCBI Taxonomy" id="138068"/>
    <lineage>
        <taxon>Eukaryota</taxon>
        <taxon>Fungi</taxon>
        <taxon>Dikarya</taxon>
        <taxon>Ascomycota</taxon>
        <taxon>Pezizomycotina</taxon>
        <taxon>Sordariomycetes</taxon>
        <taxon>Xylariomycetidae</taxon>
        <taxon>Amphisphaeriales</taxon>
        <taxon>Sporocadaceae</taxon>
        <taxon>Seiridium</taxon>
    </lineage>
</organism>
<evidence type="ECO:0000313" key="3">
    <source>
        <dbReference type="EMBL" id="KAK9416709.1"/>
    </source>
</evidence>